<dbReference type="Proteomes" id="UP000189670">
    <property type="component" value="Unassembled WGS sequence"/>
</dbReference>
<dbReference type="GO" id="GO:0005524">
    <property type="term" value="F:ATP binding"/>
    <property type="evidence" value="ECO:0007669"/>
    <property type="project" value="UniProtKB-KW"/>
</dbReference>
<evidence type="ECO:0000256" key="8">
    <source>
        <dbReference type="ARBA" id="ARBA00034808"/>
    </source>
</evidence>
<dbReference type="InterPro" id="IPR014001">
    <property type="entry name" value="Helicase_ATP-bd"/>
</dbReference>
<dbReference type="SUPFAM" id="SSF52540">
    <property type="entry name" value="P-loop containing nucleoside triphosphate hydrolases"/>
    <property type="match status" value="2"/>
</dbReference>
<dbReference type="SMART" id="SM00490">
    <property type="entry name" value="HELICc"/>
    <property type="match status" value="1"/>
</dbReference>
<dbReference type="PANTHER" id="PTHR11274">
    <property type="entry name" value="RAD25/XP-B DNA REPAIR HELICASE"/>
    <property type="match status" value="1"/>
</dbReference>
<evidence type="ECO:0000256" key="3">
    <source>
        <dbReference type="ARBA" id="ARBA00022801"/>
    </source>
</evidence>
<name>A0A1V1P857_9BACT</name>
<comment type="catalytic activity">
    <reaction evidence="7">
        <text>Couples ATP hydrolysis with the unwinding of duplex DNA by translocating in the 3'-5' direction.</text>
        <dbReference type="EC" id="5.6.2.4"/>
    </reaction>
</comment>
<keyword evidence="2" id="KW-0547">Nucleotide-binding</keyword>
<dbReference type="CDD" id="cd18789">
    <property type="entry name" value="SF2_C_XPB"/>
    <property type="match status" value="1"/>
</dbReference>
<evidence type="ECO:0000256" key="9">
    <source>
        <dbReference type="ARBA" id="ARBA00048988"/>
    </source>
</evidence>
<dbReference type="Pfam" id="PF16203">
    <property type="entry name" value="ERCC3_RAD25_C"/>
    <property type="match status" value="1"/>
</dbReference>
<evidence type="ECO:0000256" key="4">
    <source>
        <dbReference type="ARBA" id="ARBA00022806"/>
    </source>
</evidence>
<dbReference type="SMART" id="SM00487">
    <property type="entry name" value="DEXDc"/>
    <property type="match status" value="1"/>
</dbReference>
<dbReference type="PANTHER" id="PTHR11274:SF0">
    <property type="entry name" value="GENERAL TRANSCRIPTION AND DNA REPAIR FACTOR IIH HELICASE SUBUNIT XPB"/>
    <property type="match status" value="1"/>
</dbReference>
<dbReference type="PROSITE" id="PS51194">
    <property type="entry name" value="HELICASE_CTER"/>
    <property type="match status" value="1"/>
</dbReference>
<organism evidence="12 13">
    <name type="scientific">Candidatus Magnetoglobus multicellularis str. Araruama</name>
    <dbReference type="NCBI Taxonomy" id="890399"/>
    <lineage>
        <taxon>Bacteria</taxon>
        <taxon>Pseudomonadati</taxon>
        <taxon>Thermodesulfobacteriota</taxon>
        <taxon>Desulfobacteria</taxon>
        <taxon>Desulfobacterales</taxon>
        <taxon>Desulfobacteraceae</taxon>
        <taxon>Candidatus Magnetoglobus</taxon>
    </lineage>
</organism>
<evidence type="ECO:0000313" key="12">
    <source>
        <dbReference type="EMBL" id="ETR70964.1"/>
    </source>
</evidence>
<dbReference type="AlphaFoldDB" id="A0A1V1P857"/>
<dbReference type="NCBIfam" id="NF045503">
    <property type="entry name" value="repair_heli_XPB"/>
    <property type="match status" value="1"/>
</dbReference>
<dbReference type="InterPro" id="IPR027417">
    <property type="entry name" value="P-loop_NTPase"/>
</dbReference>
<evidence type="ECO:0000256" key="6">
    <source>
        <dbReference type="ARBA" id="ARBA00023235"/>
    </source>
</evidence>
<keyword evidence="6" id="KW-0413">Isomerase</keyword>
<dbReference type="InterPro" id="IPR032830">
    <property type="entry name" value="XPB/Ssl2_N"/>
</dbReference>
<dbReference type="GO" id="GO:0003677">
    <property type="term" value="F:DNA binding"/>
    <property type="evidence" value="ECO:0007669"/>
    <property type="project" value="InterPro"/>
</dbReference>
<evidence type="ECO:0000259" key="11">
    <source>
        <dbReference type="PROSITE" id="PS51194"/>
    </source>
</evidence>
<dbReference type="InterPro" id="IPR006935">
    <property type="entry name" value="Helicase/UvrB_N"/>
</dbReference>
<dbReference type="EC" id="5.6.2.4" evidence="8"/>
<evidence type="ECO:0000313" key="13">
    <source>
        <dbReference type="Proteomes" id="UP000189670"/>
    </source>
</evidence>
<comment type="similarity">
    <text evidence="1">Belongs to the helicase family. RAD25/XPB subfamily.</text>
</comment>
<feature type="domain" description="Helicase C-terminal" evidence="11">
    <location>
        <begin position="429"/>
        <end position="571"/>
    </location>
</feature>
<evidence type="ECO:0000256" key="2">
    <source>
        <dbReference type="ARBA" id="ARBA00022741"/>
    </source>
</evidence>
<keyword evidence="5" id="KW-0067">ATP-binding</keyword>
<evidence type="ECO:0000256" key="1">
    <source>
        <dbReference type="ARBA" id="ARBA00006637"/>
    </source>
</evidence>
<sequence>MHLRNRKNDTRIGRNKTMISVTNPLIVQSDHTVLLEVHSPLYAEARNGLVRFAELIKSPEHVHTYRITPLSVWNACAAGVLVDEILDTLDRYTKYPIPEHIRIEIKDFASRYGRIKLIRDRRGLILETDNAYLAEELVHTKTIIPLLADRLDENEFLIKPVNRGKIKQHLIKIGYPADDLAGYKTGEPFEFKTRDCCLSGLPFQFRPYQTNAAEIFHAGGAKTGGSGVIVMPCGAGKTIVGISCMNMIQSSTLILTTSVTAVRQWKSEILDKTTIEDNQIGEYSGSKKEVRPITISTYQIMTYRSKNTDEFPHLELFNERNWGLIIYDEVHMLPAPIFQITAGLQARRRLGLTATLVREDNKEDDVFALIGPKKVDIPWKDMESQGWIATAHCCEIRMPLDQSIQMEYAIANKRAKFRIASENPMKTAIVKKLLKQHEDRQILLIGMYIDQLKAISTNLDVPIITGKTPQKKRDQLYAQFKKGEIRIMAVSKVANFAVDLPDVSVAIQISGTFGSRQEEAQRLGRILRPKPGENQAFFYSIVSKDTVEQEFALNRQLFLCEQGYEYEIKYV</sequence>
<dbReference type="Pfam" id="PF04851">
    <property type="entry name" value="ResIII"/>
    <property type="match status" value="1"/>
</dbReference>
<evidence type="ECO:0000256" key="7">
    <source>
        <dbReference type="ARBA" id="ARBA00034617"/>
    </source>
</evidence>
<dbReference type="Gene3D" id="3.40.50.300">
    <property type="entry name" value="P-loop containing nucleotide triphosphate hydrolases"/>
    <property type="match status" value="2"/>
</dbReference>
<protein>
    <recommendedName>
        <fullName evidence="8">DNA 3'-5' helicase</fullName>
        <ecNumber evidence="8">5.6.2.4</ecNumber>
    </recommendedName>
</protein>
<proteinExistence type="inferred from homology"/>
<comment type="caution">
    <text evidence="12">The sequence shown here is derived from an EMBL/GenBank/DDBJ whole genome shotgun (WGS) entry which is preliminary data.</text>
</comment>
<comment type="catalytic activity">
    <reaction evidence="9">
        <text>ATP + H2O = ADP + phosphate + H(+)</text>
        <dbReference type="Rhea" id="RHEA:13065"/>
        <dbReference type="ChEBI" id="CHEBI:15377"/>
        <dbReference type="ChEBI" id="CHEBI:15378"/>
        <dbReference type="ChEBI" id="CHEBI:30616"/>
        <dbReference type="ChEBI" id="CHEBI:43474"/>
        <dbReference type="ChEBI" id="CHEBI:456216"/>
        <dbReference type="EC" id="5.6.2.4"/>
    </reaction>
</comment>
<accession>A0A1V1P857</accession>
<dbReference type="GO" id="GO:0016787">
    <property type="term" value="F:hydrolase activity"/>
    <property type="evidence" value="ECO:0007669"/>
    <property type="project" value="UniProtKB-KW"/>
</dbReference>
<dbReference type="CDD" id="cd18029">
    <property type="entry name" value="DEXHc_XPB"/>
    <property type="match status" value="1"/>
</dbReference>
<dbReference type="GO" id="GO:0043138">
    <property type="term" value="F:3'-5' DNA helicase activity"/>
    <property type="evidence" value="ECO:0007669"/>
    <property type="project" value="UniProtKB-EC"/>
</dbReference>
<reference evidence="13" key="1">
    <citation type="submission" date="2012-11" db="EMBL/GenBank/DDBJ databases">
        <authorList>
            <person name="Lucero-Rivera Y.E."/>
            <person name="Tovar-Ramirez D."/>
        </authorList>
    </citation>
    <scope>NUCLEOTIDE SEQUENCE [LARGE SCALE GENOMIC DNA]</scope>
    <source>
        <strain evidence="13">Araruama</strain>
    </source>
</reference>
<evidence type="ECO:0000256" key="5">
    <source>
        <dbReference type="ARBA" id="ARBA00022840"/>
    </source>
</evidence>
<dbReference type="PRINTS" id="PR00851">
    <property type="entry name" value="XRODRMPGMNTB"/>
</dbReference>
<dbReference type="Pfam" id="PF13625">
    <property type="entry name" value="Helicase_C_3"/>
    <property type="match status" value="1"/>
</dbReference>
<dbReference type="InterPro" id="IPR050615">
    <property type="entry name" value="ATP-dep_DNA_Helicase"/>
</dbReference>
<evidence type="ECO:0000259" key="10">
    <source>
        <dbReference type="PROSITE" id="PS51192"/>
    </source>
</evidence>
<dbReference type="InterPro" id="IPR032438">
    <property type="entry name" value="ERCC3_RAD25_C"/>
</dbReference>
<dbReference type="InterPro" id="IPR001650">
    <property type="entry name" value="Helicase_C-like"/>
</dbReference>
<gene>
    <name evidence="12" type="ORF">OMM_02844</name>
</gene>
<dbReference type="EMBL" id="ATBP01000340">
    <property type="protein sequence ID" value="ETR70964.1"/>
    <property type="molecule type" value="Genomic_DNA"/>
</dbReference>
<feature type="domain" description="Helicase ATP-binding" evidence="10">
    <location>
        <begin position="218"/>
        <end position="374"/>
    </location>
</feature>
<keyword evidence="3" id="KW-0378">Hydrolase</keyword>
<dbReference type="PROSITE" id="PS51192">
    <property type="entry name" value="HELICASE_ATP_BIND_1"/>
    <property type="match status" value="1"/>
</dbReference>
<keyword evidence="4" id="KW-0347">Helicase</keyword>